<proteinExistence type="predicted"/>
<gene>
    <name evidence="2" type="ORF">FA15DRAFT_658556</name>
</gene>
<keyword evidence="3" id="KW-1185">Reference proteome</keyword>
<feature type="region of interest" description="Disordered" evidence="1">
    <location>
        <begin position="153"/>
        <end position="172"/>
    </location>
</feature>
<reference evidence="2 3" key="1">
    <citation type="journal article" date="2019" name="Nat. Ecol. Evol.">
        <title>Megaphylogeny resolves global patterns of mushroom evolution.</title>
        <authorList>
            <person name="Varga T."/>
            <person name="Krizsan K."/>
            <person name="Foldi C."/>
            <person name="Dima B."/>
            <person name="Sanchez-Garcia M."/>
            <person name="Sanchez-Ramirez S."/>
            <person name="Szollosi G.J."/>
            <person name="Szarkandi J.G."/>
            <person name="Papp V."/>
            <person name="Albert L."/>
            <person name="Andreopoulos W."/>
            <person name="Angelini C."/>
            <person name="Antonin V."/>
            <person name="Barry K.W."/>
            <person name="Bougher N.L."/>
            <person name="Buchanan P."/>
            <person name="Buyck B."/>
            <person name="Bense V."/>
            <person name="Catcheside P."/>
            <person name="Chovatia M."/>
            <person name="Cooper J."/>
            <person name="Damon W."/>
            <person name="Desjardin D."/>
            <person name="Finy P."/>
            <person name="Geml J."/>
            <person name="Haridas S."/>
            <person name="Hughes K."/>
            <person name="Justo A."/>
            <person name="Karasinski D."/>
            <person name="Kautmanova I."/>
            <person name="Kiss B."/>
            <person name="Kocsube S."/>
            <person name="Kotiranta H."/>
            <person name="LaButti K.M."/>
            <person name="Lechner B.E."/>
            <person name="Liimatainen K."/>
            <person name="Lipzen A."/>
            <person name="Lukacs Z."/>
            <person name="Mihaltcheva S."/>
            <person name="Morgado L.N."/>
            <person name="Niskanen T."/>
            <person name="Noordeloos M.E."/>
            <person name="Ohm R.A."/>
            <person name="Ortiz-Santana B."/>
            <person name="Ovrebo C."/>
            <person name="Racz N."/>
            <person name="Riley R."/>
            <person name="Savchenko A."/>
            <person name="Shiryaev A."/>
            <person name="Soop K."/>
            <person name="Spirin V."/>
            <person name="Szebenyi C."/>
            <person name="Tomsovsky M."/>
            <person name="Tulloss R.E."/>
            <person name="Uehling J."/>
            <person name="Grigoriev I.V."/>
            <person name="Vagvolgyi C."/>
            <person name="Papp T."/>
            <person name="Martin F.M."/>
            <person name="Miettinen O."/>
            <person name="Hibbett D.S."/>
            <person name="Nagy L.G."/>
        </authorList>
    </citation>
    <scope>NUCLEOTIDE SEQUENCE [LARGE SCALE GENOMIC DNA]</scope>
    <source>
        <strain evidence="2 3">CBS 121175</strain>
    </source>
</reference>
<dbReference type="OrthoDB" id="2590620at2759"/>
<evidence type="ECO:0000256" key="1">
    <source>
        <dbReference type="SAM" id="MobiDB-lite"/>
    </source>
</evidence>
<evidence type="ECO:0000313" key="3">
    <source>
        <dbReference type="Proteomes" id="UP000307440"/>
    </source>
</evidence>
<organism evidence="2 3">
    <name type="scientific">Coprinopsis marcescibilis</name>
    <name type="common">Agaric fungus</name>
    <name type="synonym">Psathyrella marcescibilis</name>
    <dbReference type="NCBI Taxonomy" id="230819"/>
    <lineage>
        <taxon>Eukaryota</taxon>
        <taxon>Fungi</taxon>
        <taxon>Dikarya</taxon>
        <taxon>Basidiomycota</taxon>
        <taxon>Agaricomycotina</taxon>
        <taxon>Agaricomycetes</taxon>
        <taxon>Agaricomycetidae</taxon>
        <taxon>Agaricales</taxon>
        <taxon>Agaricineae</taxon>
        <taxon>Psathyrellaceae</taxon>
        <taxon>Coprinopsis</taxon>
    </lineage>
</organism>
<feature type="region of interest" description="Disordered" evidence="1">
    <location>
        <begin position="85"/>
        <end position="126"/>
    </location>
</feature>
<protein>
    <submittedName>
        <fullName evidence="2">Uncharacterized protein</fullName>
    </submittedName>
</protein>
<sequence>MPLFGSTKHHKEEVPRRTDLHENSGLNTRHGGHSNVPINNIAPTSGAPRHFGEQPLSYPTEPVTGQYVGTRENAYGTAENHTPITTNHRPIAGQTHHAPTAGRGIPPSGMIDSENRAGTGAGHGMTGKFEAALGSAVGSESLRAKGVQKQQEAAATKLQASELGEAERLEREAMMRRERAVAHGTHPDNMHPSIR</sequence>
<feature type="region of interest" description="Disordered" evidence="1">
    <location>
        <begin position="1"/>
        <end position="65"/>
    </location>
</feature>
<dbReference type="Proteomes" id="UP000307440">
    <property type="component" value="Unassembled WGS sequence"/>
</dbReference>
<dbReference type="AlphaFoldDB" id="A0A5C3KL86"/>
<accession>A0A5C3KL86</accession>
<dbReference type="EMBL" id="ML210277">
    <property type="protein sequence ID" value="TFK21131.1"/>
    <property type="molecule type" value="Genomic_DNA"/>
</dbReference>
<name>A0A5C3KL86_COPMA</name>
<evidence type="ECO:0000313" key="2">
    <source>
        <dbReference type="EMBL" id="TFK21131.1"/>
    </source>
</evidence>
<feature type="compositionally biased region" description="Basic and acidic residues" evidence="1">
    <location>
        <begin position="10"/>
        <end position="22"/>
    </location>
</feature>